<dbReference type="Proteomes" id="UP000007488">
    <property type="component" value="Chromosome"/>
</dbReference>
<proteinExistence type="predicted"/>
<sequence length="292" mass="31820">MTNSWYRAQEGGASFFAFSPDPAPGRDGGPADDGFSQMHREMAAMALLYDIPFSYLVPAEGMLEPEEVRFFHLDPNWIRALLDGAFSIGRNVGVDTANDSAYLEGVYDKAMAAGLSVRLRLQGKPDLPVLKAVRLAKSSPCTGFLLRSELVSGWRGLEFNAYGDREGTDPLPALRLETLSDEVLIGLYQGVIARLDIQQPPEGFHFGFNSTDGKLSKRLRSLSTGALDDGRAEIPIRRRGNRVVDFADIAAAIGKELGMAPGETVTSAHLALQMIQNPHRIVIRIGEGDEQS</sequence>
<dbReference type="HOGENOM" id="CLU_070588_0_0_9"/>
<accession>F0SVV0</accession>
<reference evidence="2" key="2">
    <citation type="submission" date="2011-02" db="EMBL/GenBank/DDBJ databases">
        <title>The complete genome of Syntrophobotulus glycolicus DSM 8271.</title>
        <authorList>
            <person name="Lucas S."/>
            <person name="Copeland A."/>
            <person name="Lapidus A."/>
            <person name="Bruce D."/>
            <person name="Goodwin L."/>
            <person name="Pitluck S."/>
            <person name="Kyrpides N."/>
            <person name="Mavromatis K."/>
            <person name="Pagani I."/>
            <person name="Ivanova N."/>
            <person name="Mikhailova N."/>
            <person name="Chertkov O."/>
            <person name="Held B."/>
            <person name="Detter J.C."/>
            <person name="Tapia R."/>
            <person name="Han C."/>
            <person name="Land M."/>
            <person name="Hauser L."/>
            <person name="Markowitz V."/>
            <person name="Cheng J.-F."/>
            <person name="Hugenholtz P."/>
            <person name="Woyke T."/>
            <person name="Wu D."/>
            <person name="Spring S."/>
            <person name="Schroeder M."/>
            <person name="Brambilla E."/>
            <person name="Klenk H.-P."/>
            <person name="Eisen J.A."/>
        </authorList>
    </citation>
    <scope>NUCLEOTIDE SEQUENCE [LARGE SCALE GENOMIC DNA]</scope>
    <source>
        <strain evidence="2">DSM 8271 / FlGlyR</strain>
    </source>
</reference>
<reference evidence="1 2" key="1">
    <citation type="journal article" date="2011" name="Stand. Genomic Sci.">
        <title>Complete genome sequence of Syntrophobotulus glycolicus type strain (FlGlyR).</title>
        <authorList>
            <person name="Han C."/>
            <person name="Mwirichia R."/>
            <person name="Chertkov O."/>
            <person name="Held B."/>
            <person name="Lapidus A."/>
            <person name="Nolan M."/>
            <person name="Lucas S."/>
            <person name="Hammon N."/>
            <person name="Deshpande S."/>
            <person name="Cheng J.F."/>
            <person name="Tapia R."/>
            <person name="Goodwin L."/>
            <person name="Pitluck S."/>
            <person name="Huntemann M."/>
            <person name="Liolios K."/>
            <person name="Ivanova N."/>
            <person name="Pagani I."/>
            <person name="Mavromatis K."/>
            <person name="Ovchinikova G."/>
            <person name="Pati A."/>
            <person name="Chen A."/>
            <person name="Palaniappan K."/>
            <person name="Land M."/>
            <person name="Hauser L."/>
            <person name="Brambilla E.M."/>
            <person name="Rohde M."/>
            <person name="Spring S."/>
            <person name="Sikorski J."/>
            <person name="Goker M."/>
            <person name="Woyke T."/>
            <person name="Bristow J."/>
            <person name="Eisen J.A."/>
            <person name="Markowitz V."/>
            <person name="Hugenholtz P."/>
            <person name="Kyrpides N.C."/>
            <person name="Klenk H.P."/>
            <person name="Detter J.C."/>
        </authorList>
    </citation>
    <scope>NUCLEOTIDE SEQUENCE [LARGE SCALE GENOMIC DNA]</scope>
    <source>
        <strain evidence="2">DSM 8271 / FlGlyR</strain>
    </source>
</reference>
<evidence type="ECO:0000313" key="2">
    <source>
        <dbReference type="Proteomes" id="UP000007488"/>
    </source>
</evidence>
<dbReference type="AlphaFoldDB" id="F0SVV0"/>
<dbReference type="KEGG" id="sgy:Sgly_1351"/>
<gene>
    <name evidence="1" type="ordered locus">Sgly_1351</name>
</gene>
<name>F0SVV0_SYNGF</name>
<dbReference type="STRING" id="645991.Sgly_1351"/>
<organism evidence="1 2">
    <name type="scientific">Syntrophobotulus glycolicus (strain DSM 8271 / FlGlyR)</name>
    <dbReference type="NCBI Taxonomy" id="645991"/>
    <lineage>
        <taxon>Bacteria</taxon>
        <taxon>Bacillati</taxon>
        <taxon>Bacillota</taxon>
        <taxon>Clostridia</taxon>
        <taxon>Eubacteriales</taxon>
        <taxon>Desulfitobacteriaceae</taxon>
        <taxon>Syntrophobotulus</taxon>
    </lineage>
</organism>
<evidence type="ECO:0000313" key="1">
    <source>
        <dbReference type="EMBL" id="ADY55656.1"/>
    </source>
</evidence>
<dbReference type="EMBL" id="CP002547">
    <property type="protein sequence ID" value="ADY55656.1"/>
    <property type="molecule type" value="Genomic_DNA"/>
</dbReference>
<dbReference type="eggNOG" id="ENOG503221E">
    <property type="taxonomic scope" value="Bacteria"/>
</dbReference>
<keyword evidence="2" id="KW-1185">Reference proteome</keyword>
<protein>
    <submittedName>
        <fullName evidence="1">Uncharacterized protein</fullName>
    </submittedName>
</protein>